<evidence type="ECO:0000313" key="1">
    <source>
        <dbReference type="EMBL" id="PWY69509.1"/>
    </source>
</evidence>
<evidence type="ECO:0000313" key="2">
    <source>
        <dbReference type="Proteomes" id="UP000247233"/>
    </source>
</evidence>
<dbReference type="GeneID" id="37060409"/>
<organism evidence="1 2">
    <name type="scientific">Aspergillus heteromorphus CBS 117.55</name>
    <dbReference type="NCBI Taxonomy" id="1448321"/>
    <lineage>
        <taxon>Eukaryota</taxon>
        <taxon>Fungi</taxon>
        <taxon>Dikarya</taxon>
        <taxon>Ascomycota</taxon>
        <taxon>Pezizomycotina</taxon>
        <taxon>Eurotiomycetes</taxon>
        <taxon>Eurotiomycetidae</taxon>
        <taxon>Eurotiales</taxon>
        <taxon>Aspergillaceae</taxon>
        <taxon>Aspergillus</taxon>
        <taxon>Aspergillus subgen. Circumdati</taxon>
    </lineage>
</organism>
<dbReference type="AlphaFoldDB" id="A0A317V801"/>
<keyword evidence="2" id="KW-1185">Reference proteome</keyword>
<proteinExistence type="predicted"/>
<sequence>MAELLRFVYAEKTVGRLFRWRMRQLMLSLLSDPNSPPRLGQPRQSDASLQSCAQWCISSQLYLPHLSSSAHRLLSLLAGGGGFFYICATAKILLP</sequence>
<dbReference type="EMBL" id="MSFL01000033">
    <property type="protein sequence ID" value="PWY69509.1"/>
    <property type="molecule type" value="Genomic_DNA"/>
</dbReference>
<accession>A0A317V801</accession>
<dbReference type="VEuPathDB" id="FungiDB:BO70DRAFT_147249"/>
<dbReference type="RefSeq" id="XP_025395536.1">
    <property type="nucleotide sequence ID" value="XM_025538172.1"/>
</dbReference>
<protein>
    <submittedName>
        <fullName evidence="1">Uncharacterized protein</fullName>
    </submittedName>
</protein>
<reference evidence="1 2" key="1">
    <citation type="submission" date="2016-12" db="EMBL/GenBank/DDBJ databases">
        <title>The genomes of Aspergillus section Nigri reveals drivers in fungal speciation.</title>
        <authorList>
            <consortium name="DOE Joint Genome Institute"/>
            <person name="Vesth T.C."/>
            <person name="Nybo J."/>
            <person name="Theobald S."/>
            <person name="Brandl J."/>
            <person name="Frisvad J.C."/>
            <person name="Nielsen K.F."/>
            <person name="Lyhne E.K."/>
            <person name="Kogle M.E."/>
            <person name="Kuo A."/>
            <person name="Riley R."/>
            <person name="Clum A."/>
            <person name="Nolan M."/>
            <person name="Lipzen A."/>
            <person name="Salamov A."/>
            <person name="Henrissat B."/>
            <person name="Wiebenga A."/>
            <person name="De Vries R.P."/>
            <person name="Grigoriev I.V."/>
            <person name="Mortensen U.H."/>
            <person name="Andersen M.R."/>
            <person name="Baker S.E."/>
        </authorList>
    </citation>
    <scope>NUCLEOTIDE SEQUENCE [LARGE SCALE GENOMIC DNA]</scope>
    <source>
        <strain evidence="1 2">CBS 117.55</strain>
    </source>
</reference>
<gene>
    <name evidence="1" type="ORF">BO70DRAFT_147249</name>
</gene>
<comment type="caution">
    <text evidence="1">The sequence shown here is derived from an EMBL/GenBank/DDBJ whole genome shotgun (WGS) entry which is preliminary data.</text>
</comment>
<dbReference type="Proteomes" id="UP000247233">
    <property type="component" value="Unassembled WGS sequence"/>
</dbReference>
<name>A0A317V801_9EURO</name>